<gene>
    <name evidence="1" type="ORF">ARMGADRAFT_1021360</name>
</gene>
<proteinExistence type="predicted"/>
<evidence type="ECO:0000313" key="2">
    <source>
        <dbReference type="Proteomes" id="UP000217790"/>
    </source>
</evidence>
<accession>A0A2H3CUC3</accession>
<name>A0A2H3CUC3_ARMGA</name>
<evidence type="ECO:0000313" key="1">
    <source>
        <dbReference type="EMBL" id="PBK79713.1"/>
    </source>
</evidence>
<feature type="non-terminal residue" evidence="1">
    <location>
        <position position="1"/>
    </location>
</feature>
<dbReference type="EMBL" id="KZ293762">
    <property type="protein sequence ID" value="PBK79713.1"/>
    <property type="molecule type" value="Genomic_DNA"/>
</dbReference>
<dbReference type="Proteomes" id="UP000217790">
    <property type="component" value="Unassembled WGS sequence"/>
</dbReference>
<sequence length="70" mass="7504">GRQRSNFRLVPEATTVEAKVLLNSSSLVAASQRGGDEWIMLVVDAAAGGEISGCEGCRIRDIEIRSSIEK</sequence>
<dbReference type="AlphaFoldDB" id="A0A2H3CUC3"/>
<dbReference type="InParanoid" id="A0A2H3CUC3"/>
<reference evidence="2" key="1">
    <citation type="journal article" date="2017" name="Nat. Ecol. Evol.">
        <title>Genome expansion and lineage-specific genetic innovations in the forest pathogenic fungi Armillaria.</title>
        <authorList>
            <person name="Sipos G."/>
            <person name="Prasanna A.N."/>
            <person name="Walter M.C."/>
            <person name="O'Connor E."/>
            <person name="Balint B."/>
            <person name="Krizsan K."/>
            <person name="Kiss B."/>
            <person name="Hess J."/>
            <person name="Varga T."/>
            <person name="Slot J."/>
            <person name="Riley R."/>
            <person name="Boka B."/>
            <person name="Rigling D."/>
            <person name="Barry K."/>
            <person name="Lee J."/>
            <person name="Mihaltcheva S."/>
            <person name="LaButti K."/>
            <person name="Lipzen A."/>
            <person name="Waldron R."/>
            <person name="Moloney N.M."/>
            <person name="Sperisen C."/>
            <person name="Kredics L."/>
            <person name="Vagvoelgyi C."/>
            <person name="Patrignani A."/>
            <person name="Fitzpatrick D."/>
            <person name="Nagy I."/>
            <person name="Doyle S."/>
            <person name="Anderson J.B."/>
            <person name="Grigoriev I.V."/>
            <person name="Gueldener U."/>
            <person name="Muensterkoetter M."/>
            <person name="Nagy L.G."/>
        </authorList>
    </citation>
    <scope>NUCLEOTIDE SEQUENCE [LARGE SCALE GENOMIC DNA]</scope>
    <source>
        <strain evidence="2">Ar21-2</strain>
    </source>
</reference>
<protein>
    <submittedName>
        <fullName evidence="1">Uncharacterized protein</fullName>
    </submittedName>
</protein>
<organism evidence="1 2">
    <name type="scientific">Armillaria gallica</name>
    <name type="common">Bulbous honey fungus</name>
    <name type="synonym">Armillaria bulbosa</name>
    <dbReference type="NCBI Taxonomy" id="47427"/>
    <lineage>
        <taxon>Eukaryota</taxon>
        <taxon>Fungi</taxon>
        <taxon>Dikarya</taxon>
        <taxon>Basidiomycota</taxon>
        <taxon>Agaricomycotina</taxon>
        <taxon>Agaricomycetes</taxon>
        <taxon>Agaricomycetidae</taxon>
        <taxon>Agaricales</taxon>
        <taxon>Marasmiineae</taxon>
        <taxon>Physalacriaceae</taxon>
        <taxon>Armillaria</taxon>
    </lineage>
</organism>
<keyword evidence="2" id="KW-1185">Reference proteome</keyword>